<feature type="region of interest" description="Disordered" evidence="1">
    <location>
        <begin position="138"/>
        <end position="166"/>
    </location>
</feature>
<feature type="compositionally biased region" description="Basic residues" evidence="1">
    <location>
        <begin position="28"/>
        <end position="39"/>
    </location>
</feature>
<evidence type="ECO:0000313" key="3">
    <source>
        <dbReference type="Proteomes" id="UP001151760"/>
    </source>
</evidence>
<organism evidence="2 3">
    <name type="scientific">Tanacetum coccineum</name>
    <dbReference type="NCBI Taxonomy" id="301880"/>
    <lineage>
        <taxon>Eukaryota</taxon>
        <taxon>Viridiplantae</taxon>
        <taxon>Streptophyta</taxon>
        <taxon>Embryophyta</taxon>
        <taxon>Tracheophyta</taxon>
        <taxon>Spermatophyta</taxon>
        <taxon>Magnoliopsida</taxon>
        <taxon>eudicotyledons</taxon>
        <taxon>Gunneridae</taxon>
        <taxon>Pentapetalae</taxon>
        <taxon>asterids</taxon>
        <taxon>campanulids</taxon>
        <taxon>Asterales</taxon>
        <taxon>Asteraceae</taxon>
        <taxon>Asteroideae</taxon>
        <taxon>Anthemideae</taxon>
        <taxon>Anthemidinae</taxon>
        <taxon>Tanacetum</taxon>
    </lineage>
</organism>
<keyword evidence="3" id="KW-1185">Reference proteome</keyword>
<comment type="caution">
    <text evidence="2">The sequence shown here is derived from an EMBL/GenBank/DDBJ whole genome shotgun (WGS) entry which is preliminary data.</text>
</comment>
<reference evidence="2" key="1">
    <citation type="journal article" date="2022" name="Int. J. Mol. Sci.">
        <title>Draft Genome of Tanacetum Coccineum: Genomic Comparison of Closely Related Tanacetum-Family Plants.</title>
        <authorList>
            <person name="Yamashiro T."/>
            <person name="Shiraishi A."/>
            <person name="Nakayama K."/>
            <person name="Satake H."/>
        </authorList>
    </citation>
    <scope>NUCLEOTIDE SEQUENCE</scope>
</reference>
<accession>A0ABQ4Z1M8</accession>
<evidence type="ECO:0000256" key="1">
    <source>
        <dbReference type="SAM" id="MobiDB-lite"/>
    </source>
</evidence>
<gene>
    <name evidence="2" type="ORF">Tco_0749603</name>
</gene>
<name>A0ABQ4Z1M8_9ASTR</name>
<feature type="compositionally biased region" description="Basic and acidic residues" evidence="1">
    <location>
        <begin position="141"/>
        <end position="159"/>
    </location>
</feature>
<proteinExistence type="predicted"/>
<feature type="region of interest" description="Disordered" evidence="1">
    <location>
        <begin position="24"/>
        <end position="43"/>
    </location>
</feature>
<feature type="region of interest" description="Disordered" evidence="1">
    <location>
        <begin position="83"/>
        <end position="123"/>
    </location>
</feature>
<feature type="compositionally biased region" description="Low complexity" evidence="1">
    <location>
        <begin position="111"/>
        <end position="121"/>
    </location>
</feature>
<evidence type="ECO:0000313" key="2">
    <source>
        <dbReference type="EMBL" id="GJS83062.1"/>
    </source>
</evidence>
<sequence>MEGVSIKQRLAGKKSLKTQWMQKEFVSKHGRKPAKAKPSVRKDPLFDELADDKLDYIDTKNAQDVERTRNVVFEEKRVLKMQSRVSTNKEVVNTDRLEEGSNDQTEGRSATSTTQTPTPTTFGDDETIAQVLLNMSQAKAVSREKEKEVELKDVEETERPGPTSTKSLLTLKPLLKIDPKDKGKKKIEEQDESDTEFEGIPEAKKKFKQLARDEEMARKVQENWEAEEEMIDLATKLFKMKRKRSSLLEERDVTEQGTKKRKGGHIKMLVRKRKRPQSDVDSDDEHRKYLKIVTFEDGTIMFIYKGKSELQSIQLSIRRFEDMMESSTEEMIKSDLWNDQQDLGDCYLEIVMKLD</sequence>
<dbReference type="EMBL" id="BQNB010010873">
    <property type="protein sequence ID" value="GJS83062.1"/>
    <property type="molecule type" value="Genomic_DNA"/>
</dbReference>
<dbReference type="Proteomes" id="UP001151760">
    <property type="component" value="Unassembled WGS sequence"/>
</dbReference>
<reference evidence="2" key="2">
    <citation type="submission" date="2022-01" db="EMBL/GenBank/DDBJ databases">
        <authorList>
            <person name="Yamashiro T."/>
            <person name="Shiraishi A."/>
            <person name="Satake H."/>
            <person name="Nakayama K."/>
        </authorList>
    </citation>
    <scope>NUCLEOTIDE SEQUENCE</scope>
</reference>
<protein>
    <submittedName>
        <fullName evidence="2">Uncharacterized protein</fullName>
    </submittedName>
</protein>